<evidence type="ECO:0000259" key="8">
    <source>
        <dbReference type="PROSITE" id="PS50928"/>
    </source>
</evidence>
<feature type="transmembrane region" description="Helical" evidence="7">
    <location>
        <begin position="237"/>
        <end position="260"/>
    </location>
</feature>
<gene>
    <name evidence="9" type="ORF">J0X19_23495</name>
</gene>
<comment type="similarity">
    <text evidence="7">Belongs to the binding-protein-dependent transport system permease family.</text>
</comment>
<evidence type="ECO:0000256" key="1">
    <source>
        <dbReference type="ARBA" id="ARBA00004651"/>
    </source>
</evidence>
<dbReference type="GO" id="GO:0055085">
    <property type="term" value="P:transmembrane transport"/>
    <property type="evidence" value="ECO:0007669"/>
    <property type="project" value="InterPro"/>
</dbReference>
<keyword evidence="5 7" id="KW-1133">Transmembrane helix</keyword>
<protein>
    <submittedName>
        <fullName evidence="9">ABC transporter permease</fullName>
    </submittedName>
</protein>
<comment type="subcellular location">
    <subcellularLocation>
        <location evidence="1 7">Cell membrane</location>
        <topology evidence="1 7">Multi-pass membrane protein</topology>
    </subcellularLocation>
</comment>
<evidence type="ECO:0000313" key="10">
    <source>
        <dbReference type="Proteomes" id="UP000664144"/>
    </source>
</evidence>
<sequence>MRPAARWRWNGTHNQYHQWLNGLLHGNLGRSYRTEEPVSTLLASALLVTLPLTGLAALLTIGLSVVLGLWLASRPGLRWLLTGLYALDSLPIFVVALLLLLLLANPDFLALFPTYGLGMQDDETSSIVYLLSQPAFLVLPLASLVITALTEPTLQLVSALRHEAGLPYTQTARAKGLLEKQVLRRHALRNALLPIFTLFTELVPNLLAGAVVVELIFALPGLGRLLADAAATHDYPVVLGGILVVLAARLLTLALADWLYQLADPRLRIGIQ</sequence>
<evidence type="ECO:0000256" key="2">
    <source>
        <dbReference type="ARBA" id="ARBA00022448"/>
    </source>
</evidence>
<comment type="caution">
    <text evidence="9">The sequence shown here is derived from an EMBL/GenBank/DDBJ whole genome shotgun (WGS) entry which is preliminary data.</text>
</comment>
<feature type="transmembrane region" description="Helical" evidence="7">
    <location>
        <begin position="126"/>
        <end position="149"/>
    </location>
</feature>
<dbReference type="Proteomes" id="UP000664144">
    <property type="component" value="Unassembled WGS sequence"/>
</dbReference>
<keyword evidence="6 7" id="KW-0472">Membrane</keyword>
<dbReference type="Pfam" id="PF00528">
    <property type="entry name" value="BPD_transp_1"/>
    <property type="match status" value="1"/>
</dbReference>
<evidence type="ECO:0000256" key="4">
    <source>
        <dbReference type="ARBA" id="ARBA00022692"/>
    </source>
</evidence>
<dbReference type="CDD" id="cd06261">
    <property type="entry name" value="TM_PBP2"/>
    <property type="match status" value="1"/>
</dbReference>
<dbReference type="PROSITE" id="PS50928">
    <property type="entry name" value="ABC_TM1"/>
    <property type="match status" value="1"/>
</dbReference>
<evidence type="ECO:0000313" key="9">
    <source>
        <dbReference type="EMBL" id="MBO0360945.1"/>
    </source>
</evidence>
<evidence type="ECO:0000256" key="7">
    <source>
        <dbReference type="RuleBase" id="RU363032"/>
    </source>
</evidence>
<feature type="transmembrane region" description="Helical" evidence="7">
    <location>
        <begin position="41"/>
        <end position="72"/>
    </location>
</feature>
<keyword evidence="10" id="KW-1185">Reference proteome</keyword>
<dbReference type="PANTHER" id="PTHR43163:SF6">
    <property type="entry name" value="DIPEPTIDE TRANSPORT SYSTEM PERMEASE PROTEIN DPPB-RELATED"/>
    <property type="match status" value="1"/>
</dbReference>
<dbReference type="SUPFAM" id="SSF161098">
    <property type="entry name" value="MetI-like"/>
    <property type="match status" value="1"/>
</dbReference>
<accession>A0A939F0L2</accession>
<keyword evidence="2 7" id="KW-0813">Transport</keyword>
<evidence type="ECO:0000256" key="5">
    <source>
        <dbReference type="ARBA" id="ARBA00022989"/>
    </source>
</evidence>
<keyword evidence="4 7" id="KW-0812">Transmembrane</keyword>
<feature type="domain" description="ABC transmembrane type-1" evidence="8">
    <location>
        <begin position="46"/>
        <end position="256"/>
    </location>
</feature>
<dbReference type="RefSeq" id="WP_206986856.1">
    <property type="nucleotide sequence ID" value="NZ_JAFLQZ010000027.1"/>
</dbReference>
<organism evidence="9 10">
    <name type="scientific">Hymenobacter telluris</name>
    <dbReference type="NCBI Taxonomy" id="2816474"/>
    <lineage>
        <taxon>Bacteria</taxon>
        <taxon>Pseudomonadati</taxon>
        <taxon>Bacteroidota</taxon>
        <taxon>Cytophagia</taxon>
        <taxon>Cytophagales</taxon>
        <taxon>Hymenobacteraceae</taxon>
        <taxon>Hymenobacter</taxon>
    </lineage>
</organism>
<dbReference type="Gene3D" id="1.10.3720.10">
    <property type="entry name" value="MetI-like"/>
    <property type="match status" value="1"/>
</dbReference>
<dbReference type="EMBL" id="JAFLQZ010000027">
    <property type="protein sequence ID" value="MBO0360945.1"/>
    <property type="molecule type" value="Genomic_DNA"/>
</dbReference>
<proteinExistence type="inferred from homology"/>
<feature type="transmembrane region" description="Helical" evidence="7">
    <location>
        <begin position="84"/>
        <end position="106"/>
    </location>
</feature>
<feature type="transmembrane region" description="Helical" evidence="7">
    <location>
        <begin position="191"/>
        <end position="217"/>
    </location>
</feature>
<evidence type="ECO:0000256" key="6">
    <source>
        <dbReference type="ARBA" id="ARBA00023136"/>
    </source>
</evidence>
<dbReference type="AlphaFoldDB" id="A0A939F0L2"/>
<dbReference type="PANTHER" id="PTHR43163">
    <property type="entry name" value="DIPEPTIDE TRANSPORT SYSTEM PERMEASE PROTEIN DPPB-RELATED"/>
    <property type="match status" value="1"/>
</dbReference>
<reference evidence="9" key="1">
    <citation type="submission" date="2021-03" db="EMBL/GenBank/DDBJ databases">
        <authorList>
            <person name="Kim M.K."/>
        </authorList>
    </citation>
    <scope>NUCLEOTIDE SEQUENCE</scope>
    <source>
        <strain evidence="9">BT186</strain>
    </source>
</reference>
<dbReference type="GO" id="GO:0005886">
    <property type="term" value="C:plasma membrane"/>
    <property type="evidence" value="ECO:0007669"/>
    <property type="project" value="UniProtKB-SubCell"/>
</dbReference>
<dbReference type="InterPro" id="IPR000515">
    <property type="entry name" value="MetI-like"/>
</dbReference>
<keyword evidence="3" id="KW-1003">Cell membrane</keyword>
<dbReference type="InterPro" id="IPR035906">
    <property type="entry name" value="MetI-like_sf"/>
</dbReference>
<name>A0A939F0L2_9BACT</name>
<evidence type="ECO:0000256" key="3">
    <source>
        <dbReference type="ARBA" id="ARBA00022475"/>
    </source>
</evidence>